<feature type="domain" description="Polymerase nucleotidyl transferase" evidence="1">
    <location>
        <begin position="22"/>
        <end position="63"/>
    </location>
</feature>
<dbReference type="Proteomes" id="UP000178184">
    <property type="component" value="Unassembled WGS sequence"/>
</dbReference>
<evidence type="ECO:0000313" key="3">
    <source>
        <dbReference type="Proteomes" id="UP000178184"/>
    </source>
</evidence>
<dbReference type="SUPFAM" id="SSF81301">
    <property type="entry name" value="Nucleotidyltransferase"/>
    <property type="match status" value="1"/>
</dbReference>
<name>A0A1F6WP32_9BACT</name>
<dbReference type="InterPro" id="IPR002934">
    <property type="entry name" value="Polymerase_NTP_transf_dom"/>
</dbReference>
<dbReference type="PANTHER" id="PTHR43449">
    <property type="entry name" value="NUCLEOTIDYLTRANSFERASE"/>
    <property type="match status" value="1"/>
</dbReference>
<dbReference type="EMBL" id="MFUO01000024">
    <property type="protein sequence ID" value="OGI83607.1"/>
    <property type="molecule type" value="Genomic_DNA"/>
</dbReference>
<dbReference type="STRING" id="1801764.A2903_01720"/>
<accession>A0A1F6WP32</accession>
<proteinExistence type="predicted"/>
<dbReference type="PANTHER" id="PTHR43449:SF1">
    <property type="entry name" value="POLYMERASE BETA NUCLEOTIDYLTRANSFERASE DOMAIN-CONTAINING PROTEIN"/>
    <property type="match status" value="1"/>
</dbReference>
<gene>
    <name evidence="2" type="ORF">A2903_01720</name>
</gene>
<dbReference type="InterPro" id="IPR043519">
    <property type="entry name" value="NT_sf"/>
</dbReference>
<dbReference type="GO" id="GO:0016779">
    <property type="term" value="F:nucleotidyltransferase activity"/>
    <property type="evidence" value="ECO:0007669"/>
    <property type="project" value="InterPro"/>
</dbReference>
<organism evidence="2 3">
    <name type="scientific">Candidatus Nomurabacteria bacterium RIFCSPLOWO2_01_FULL_33_17</name>
    <dbReference type="NCBI Taxonomy" id="1801764"/>
    <lineage>
        <taxon>Bacteria</taxon>
        <taxon>Candidatus Nomuraibacteriota</taxon>
    </lineage>
</organism>
<comment type="caution">
    <text evidence="2">The sequence shown here is derived from an EMBL/GenBank/DDBJ whole genome shotgun (WGS) entry which is preliminary data.</text>
</comment>
<evidence type="ECO:0000313" key="2">
    <source>
        <dbReference type="EMBL" id="OGI83607.1"/>
    </source>
</evidence>
<sequence>MVKKQLSENIIKIMTSFRDFLVESKIPVESMIVFGSYAKGNERSSSDVDVCVVSDTFGENNIEDMQMLFKKARRIDSRIEPYPMNPKDLKNIQNPIVNEIVTWGVSV</sequence>
<dbReference type="CDD" id="cd05403">
    <property type="entry name" value="NT_KNTase_like"/>
    <property type="match status" value="1"/>
</dbReference>
<protein>
    <recommendedName>
        <fullName evidence="1">Polymerase nucleotidyl transferase domain-containing protein</fullName>
    </recommendedName>
</protein>
<dbReference type="Pfam" id="PF01909">
    <property type="entry name" value="NTP_transf_2"/>
    <property type="match status" value="1"/>
</dbReference>
<dbReference type="AlphaFoldDB" id="A0A1F6WP32"/>
<reference evidence="2 3" key="1">
    <citation type="journal article" date="2016" name="Nat. Commun.">
        <title>Thousands of microbial genomes shed light on interconnected biogeochemical processes in an aquifer system.</title>
        <authorList>
            <person name="Anantharaman K."/>
            <person name="Brown C.T."/>
            <person name="Hug L.A."/>
            <person name="Sharon I."/>
            <person name="Castelle C.J."/>
            <person name="Probst A.J."/>
            <person name="Thomas B.C."/>
            <person name="Singh A."/>
            <person name="Wilkins M.J."/>
            <person name="Karaoz U."/>
            <person name="Brodie E.L."/>
            <person name="Williams K.H."/>
            <person name="Hubbard S.S."/>
            <person name="Banfield J.F."/>
        </authorList>
    </citation>
    <scope>NUCLEOTIDE SEQUENCE [LARGE SCALE GENOMIC DNA]</scope>
</reference>
<dbReference type="Gene3D" id="3.30.460.10">
    <property type="entry name" value="Beta Polymerase, domain 2"/>
    <property type="match status" value="1"/>
</dbReference>
<evidence type="ECO:0000259" key="1">
    <source>
        <dbReference type="Pfam" id="PF01909"/>
    </source>
</evidence>